<gene>
    <name evidence="2" type="ORF">GPM918_LOCUS40778</name>
    <name evidence="1" type="ORF">OVA965_LOCUS15830</name>
    <name evidence="4" type="ORF">SRO942_LOCUS41753</name>
    <name evidence="3" type="ORF">TMI583_LOCUS15839</name>
</gene>
<evidence type="ECO:0000313" key="3">
    <source>
        <dbReference type="EMBL" id="CAF3796148.1"/>
    </source>
</evidence>
<reference evidence="2" key="1">
    <citation type="submission" date="2021-02" db="EMBL/GenBank/DDBJ databases">
        <authorList>
            <person name="Nowell W R."/>
        </authorList>
    </citation>
    <scope>NUCLEOTIDE SEQUENCE</scope>
</reference>
<proteinExistence type="predicted"/>
<comment type="caution">
    <text evidence="2">The sequence shown here is derived from an EMBL/GenBank/DDBJ whole genome shotgun (WGS) entry which is preliminary data.</text>
</comment>
<name>A0A815Z0V9_9BILA</name>
<accession>A0A815Z0V9</accession>
<sequence>MQRGPCEQAIEYLNKSLQVYLKSVPPNYPPLATLCKYLGLAYSNRFDDQSEQTFMNFDKALEVTLKNPPLKNQPMHGIICRIRILCCDFKGR</sequence>
<dbReference type="Gene3D" id="1.25.40.10">
    <property type="entry name" value="Tetratricopeptide repeat domain"/>
    <property type="match status" value="1"/>
</dbReference>
<dbReference type="EMBL" id="CAJOBA010007222">
    <property type="protein sequence ID" value="CAF3796148.1"/>
    <property type="molecule type" value="Genomic_DNA"/>
</dbReference>
<evidence type="ECO:0000313" key="1">
    <source>
        <dbReference type="EMBL" id="CAF1027769.1"/>
    </source>
</evidence>
<protein>
    <submittedName>
        <fullName evidence="2">Uncharacterized protein</fullName>
    </submittedName>
</protein>
<dbReference type="OrthoDB" id="1658288at2759"/>
<dbReference type="EMBL" id="CAJOBC010096683">
    <property type="protein sequence ID" value="CAF4441925.1"/>
    <property type="molecule type" value="Genomic_DNA"/>
</dbReference>
<dbReference type="InterPro" id="IPR011990">
    <property type="entry name" value="TPR-like_helical_dom_sf"/>
</dbReference>
<dbReference type="AlphaFoldDB" id="A0A815Z0V9"/>
<organism evidence="2 5">
    <name type="scientific">Didymodactylos carnosus</name>
    <dbReference type="NCBI Taxonomy" id="1234261"/>
    <lineage>
        <taxon>Eukaryota</taxon>
        <taxon>Metazoa</taxon>
        <taxon>Spiralia</taxon>
        <taxon>Gnathifera</taxon>
        <taxon>Rotifera</taxon>
        <taxon>Eurotatoria</taxon>
        <taxon>Bdelloidea</taxon>
        <taxon>Philodinida</taxon>
        <taxon>Philodinidae</taxon>
        <taxon>Didymodactylos</taxon>
    </lineage>
</organism>
<dbReference type="Proteomes" id="UP000681722">
    <property type="component" value="Unassembled WGS sequence"/>
</dbReference>
<evidence type="ECO:0000313" key="4">
    <source>
        <dbReference type="EMBL" id="CAF4441925.1"/>
    </source>
</evidence>
<evidence type="ECO:0000313" key="2">
    <source>
        <dbReference type="EMBL" id="CAF1576694.1"/>
    </source>
</evidence>
<evidence type="ECO:0000313" key="5">
    <source>
        <dbReference type="Proteomes" id="UP000663829"/>
    </source>
</evidence>
<dbReference type="EMBL" id="CAJNOK010007211">
    <property type="protein sequence ID" value="CAF1027769.1"/>
    <property type="molecule type" value="Genomic_DNA"/>
</dbReference>
<dbReference type="Proteomes" id="UP000682733">
    <property type="component" value="Unassembled WGS sequence"/>
</dbReference>
<dbReference type="Proteomes" id="UP000663829">
    <property type="component" value="Unassembled WGS sequence"/>
</dbReference>
<dbReference type="EMBL" id="CAJNOQ010030795">
    <property type="protein sequence ID" value="CAF1576694.1"/>
    <property type="molecule type" value="Genomic_DNA"/>
</dbReference>
<keyword evidence="5" id="KW-1185">Reference proteome</keyword>
<dbReference type="Proteomes" id="UP000677228">
    <property type="component" value="Unassembled WGS sequence"/>
</dbReference>